<dbReference type="AlphaFoldDB" id="A0A7Y9JL92"/>
<name>A0A7Y9JL92_9ACTN</name>
<dbReference type="RefSeq" id="WP_179847672.1">
    <property type="nucleotide sequence ID" value="NZ_JACCBA010000001.1"/>
</dbReference>
<keyword evidence="7" id="KW-1185">Reference proteome</keyword>
<dbReference type="NCBIfam" id="NF003768">
    <property type="entry name" value="PRK05365.1"/>
    <property type="match status" value="1"/>
</dbReference>
<keyword evidence="4" id="KW-0560">Oxidoreductase</keyword>
<evidence type="ECO:0000313" key="6">
    <source>
        <dbReference type="EMBL" id="NYD51249.1"/>
    </source>
</evidence>
<dbReference type="EMBL" id="JACCBA010000001">
    <property type="protein sequence ID" value="NYD51249.1"/>
    <property type="molecule type" value="Genomic_DNA"/>
</dbReference>
<dbReference type="PANTHER" id="PTHR43543:SF1">
    <property type="entry name" value="MALONIC SEMIALDEHYDE REDUCTASE RUTE-RELATED"/>
    <property type="match status" value="1"/>
</dbReference>
<dbReference type="InterPro" id="IPR050461">
    <property type="entry name" value="Nitroreductase_HadB/RutE"/>
</dbReference>
<dbReference type="Proteomes" id="UP000529783">
    <property type="component" value="Unassembled WGS sequence"/>
</dbReference>
<dbReference type="CDD" id="cd02148">
    <property type="entry name" value="RutE-like"/>
    <property type="match status" value="1"/>
</dbReference>
<dbReference type="InterPro" id="IPR023936">
    <property type="entry name" value="RutE-like"/>
</dbReference>
<evidence type="ECO:0000256" key="4">
    <source>
        <dbReference type="ARBA" id="ARBA00023002"/>
    </source>
</evidence>
<evidence type="ECO:0000313" key="7">
    <source>
        <dbReference type="Proteomes" id="UP000529783"/>
    </source>
</evidence>
<proteinExistence type="predicted"/>
<feature type="domain" description="Nitroreductase" evidence="5">
    <location>
        <begin position="25"/>
        <end position="168"/>
    </location>
</feature>
<keyword evidence="2" id="KW-0288">FMN</keyword>
<dbReference type="InterPro" id="IPR000415">
    <property type="entry name" value="Nitroreductase-like"/>
</dbReference>
<reference evidence="6 7" key="1">
    <citation type="submission" date="2020-07" db="EMBL/GenBank/DDBJ databases">
        <title>Sequencing the genomes of 1000 actinobacteria strains.</title>
        <authorList>
            <person name="Klenk H.-P."/>
        </authorList>
    </citation>
    <scope>NUCLEOTIDE SEQUENCE [LARGE SCALE GENOMIC DNA]</scope>
    <source>
        <strain evidence="6 7">DSM 40398</strain>
    </source>
</reference>
<evidence type="ECO:0000259" key="5">
    <source>
        <dbReference type="Pfam" id="PF00881"/>
    </source>
</evidence>
<dbReference type="PANTHER" id="PTHR43543">
    <property type="entry name" value="MALONIC SEMIALDEHYDE REDUCTASE RUTE-RELATED"/>
    <property type="match status" value="1"/>
</dbReference>
<dbReference type="InterPro" id="IPR029479">
    <property type="entry name" value="Nitroreductase"/>
</dbReference>
<evidence type="ECO:0000256" key="1">
    <source>
        <dbReference type="ARBA" id="ARBA00022630"/>
    </source>
</evidence>
<keyword evidence="1" id="KW-0285">Flavoprotein</keyword>
<keyword evidence="3" id="KW-0521">NADP</keyword>
<dbReference type="Pfam" id="PF00881">
    <property type="entry name" value="Nitroreductase"/>
    <property type="match status" value="1"/>
</dbReference>
<dbReference type="Gene3D" id="3.40.109.10">
    <property type="entry name" value="NADH Oxidase"/>
    <property type="match status" value="1"/>
</dbReference>
<organism evidence="6 7">
    <name type="scientific">Actinomadura luteofluorescens</name>
    <dbReference type="NCBI Taxonomy" id="46163"/>
    <lineage>
        <taxon>Bacteria</taxon>
        <taxon>Bacillati</taxon>
        <taxon>Actinomycetota</taxon>
        <taxon>Actinomycetes</taxon>
        <taxon>Streptosporangiales</taxon>
        <taxon>Thermomonosporaceae</taxon>
        <taxon>Actinomadura</taxon>
    </lineage>
</organism>
<dbReference type="SUPFAM" id="SSF55469">
    <property type="entry name" value="FMN-dependent nitroreductase-like"/>
    <property type="match status" value="1"/>
</dbReference>
<sequence length="203" mass="22014">MTTTANQTPLILDPAAQELLFRGARTANAFTGEPVGEEQVRAIYDLVRWAPTAMNAQPLRIVDVRSREARERLVPLMSEGNRAKTATAPLTLIAAADEDFHEHLPVTFPHREGAREALRDSPGRPAMARFNASLQLGYLILGIRAAGLAAGPMSGFDADAVEKEFFPEGNLRPIAVINAGRPAPDAFRPRNPRLDAAQVITTV</sequence>
<accession>A0A7Y9JL92</accession>
<protein>
    <submittedName>
        <fullName evidence="6">Nitroreductase</fullName>
    </submittedName>
</protein>
<comment type="caution">
    <text evidence="6">The sequence shown here is derived from an EMBL/GenBank/DDBJ whole genome shotgun (WGS) entry which is preliminary data.</text>
</comment>
<gene>
    <name evidence="6" type="ORF">BJY14_007232</name>
</gene>
<dbReference type="GO" id="GO:0016491">
    <property type="term" value="F:oxidoreductase activity"/>
    <property type="evidence" value="ECO:0007669"/>
    <property type="project" value="UniProtKB-KW"/>
</dbReference>
<evidence type="ECO:0000256" key="2">
    <source>
        <dbReference type="ARBA" id="ARBA00022643"/>
    </source>
</evidence>
<evidence type="ECO:0000256" key="3">
    <source>
        <dbReference type="ARBA" id="ARBA00022857"/>
    </source>
</evidence>